<keyword evidence="4" id="KW-1185">Reference proteome</keyword>
<sequence length="361" mass="37956">MAPCPQPDSCLGGSPLGLICLSLLLIPAAGASCPLNPTPSQDPSLSRRAGHLVSWWPPGLGVALGVLYSQGDHSPLATWVLFLQLEPTANAALASAVRPSSPCLWCWLASAPAASLPSSSWRLVSFEPRVKHAPDTWTAGPSVISFLFIWGAVSTPGTRCLPFRVGATPWHLHFLLQWPQHSSLLLCPMKLAGILGPCPPHPHPTLRKPQDRTCSCATQKGAALDMRTGLVPLPHPHCHLEGPGESLWGTASPASEAETLLCVSPGRLTLSPLTAFSDAAFSHCVQPLAPRDLAVIYALGPVSFLISLATCLALGFVLTACRTRRRCCTAARRPPRRPLNSGAGWASSPADPGSPAAAAQV</sequence>
<dbReference type="RefSeq" id="XP_019496441.1">
    <property type="nucleotide sequence ID" value="XM_019640896.1"/>
</dbReference>
<keyword evidence="3" id="KW-0732">Signal</keyword>
<feature type="chain" id="PRO_5034511246" evidence="3">
    <location>
        <begin position="32"/>
        <end position="361"/>
    </location>
</feature>
<feature type="signal peptide" evidence="3">
    <location>
        <begin position="1"/>
        <end position="31"/>
    </location>
</feature>
<accession>A0A8B7R608</accession>
<dbReference type="Proteomes" id="UP000694851">
    <property type="component" value="Unplaced"/>
</dbReference>
<keyword evidence="2" id="KW-0812">Transmembrane</keyword>
<keyword evidence="2" id="KW-0472">Membrane</keyword>
<dbReference type="GeneID" id="109381813"/>
<keyword evidence="2" id="KW-1133">Transmembrane helix</keyword>
<feature type="transmembrane region" description="Helical" evidence="2">
    <location>
        <begin position="294"/>
        <end position="318"/>
    </location>
</feature>
<evidence type="ECO:0000256" key="1">
    <source>
        <dbReference type="SAM" id="MobiDB-lite"/>
    </source>
</evidence>
<dbReference type="AlphaFoldDB" id="A0A8B7R608"/>
<proteinExistence type="predicted"/>
<evidence type="ECO:0000313" key="4">
    <source>
        <dbReference type="Proteomes" id="UP000694851"/>
    </source>
</evidence>
<evidence type="ECO:0000256" key="2">
    <source>
        <dbReference type="SAM" id="Phobius"/>
    </source>
</evidence>
<evidence type="ECO:0000313" key="5">
    <source>
        <dbReference type="RefSeq" id="XP_019496441.1"/>
    </source>
</evidence>
<gene>
    <name evidence="5" type="primary">LOC109381813</name>
</gene>
<dbReference type="OrthoDB" id="676979at2759"/>
<feature type="region of interest" description="Disordered" evidence="1">
    <location>
        <begin position="332"/>
        <end position="361"/>
    </location>
</feature>
<protein>
    <submittedName>
        <fullName evidence="5">Uncharacterized protein LOC109381813 isoform X3</fullName>
    </submittedName>
</protein>
<evidence type="ECO:0000256" key="3">
    <source>
        <dbReference type="SAM" id="SignalP"/>
    </source>
</evidence>
<reference evidence="5" key="1">
    <citation type="submission" date="2025-08" db="UniProtKB">
        <authorList>
            <consortium name="RefSeq"/>
        </authorList>
    </citation>
    <scope>IDENTIFICATION</scope>
    <source>
        <tissue evidence="5">Muscle</tissue>
    </source>
</reference>
<name>A0A8B7R608_HIPAR</name>
<feature type="compositionally biased region" description="Low complexity" evidence="1">
    <location>
        <begin position="341"/>
        <end position="361"/>
    </location>
</feature>
<organism evidence="4 5">
    <name type="scientific">Hipposideros armiger</name>
    <name type="common">Great Himalayan leaf-nosed bat</name>
    <dbReference type="NCBI Taxonomy" id="186990"/>
    <lineage>
        <taxon>Eukaryota</taxon>
        <taxon>Metazoa</taxon>
        <taxon>Chordata</taxon>
        <taxon>Craniata</taxon>
        <taxon>Vertebrata</taxon>
        <taxon>Euteleostomi</taxon>
        <taxon>Mammalia</taxon>
        <taxon>Eutheria</taxon>
        <taxon>Laurasiatheria</taxon>
        <taxon>Chiroptera</taxon>
        <taxon>Yinpterochiroptera</taxon>
        <taxon>Rhinolophoidea</taxon>
        <taxon>Hipposideridae</taxon>
        <taxon>Hipposideros</taxon>
    </lineage>
</organism>